<evidence type="ECO:0000256" key="1">
    <source>
        <dbReference type="SAM" id="Coils"/>
    </source>
</evidence>
<gene>
    <name evidence="3" type="ORF">HQ393_04870</name>
</gene>
<dbReference type="Proteomes" id="UP000509597">
    <property type="component" value="Chromosome"/>
</dbReference>
<evidence type="ECO:0000256" key="2">
    <source>
        <dbReference type="SAM" id="Phobius"/>
    </source>
</evidence>
<feature type="coiled-coil region" evidence="1">
    <location>
        <begin position="28"/>
        <end position="55"/>
    </location>
</feature>
<evidence type="ECO:0000313" key="4">
    <source>
        <dbReference type="Proteomes" id="UP000509597"/>
    </source>
</evidence>
<sequence length="148" mass="16784">MGEQKNEIDFEELGRTMHGMPLPTWAQYFQLAELVSQLREALRQLESRAEGFDRRLELGAERFNEIERKNDQSCADIRRIDLLVDTHSQHVTEVKQLLEDIKSLLEVYDSARGTVAVLSALGGFLKWATGIGGAIALVWLWLKTGIKS</sequence>
<dbReference type="RefSeq" id="WP_179357719.1">
    <property type="nucleotide sequence ID" value="NZ_CP058627.1"/>
</dbReference>
<dbReference type="AlphaFoldDB" id="A0A7H9BHG1"/>
<accession>A0A7H9BHG1</accession>
<evidence type="ECO:0000313" key="3">
    <source>
        <dbReference type="EMBL" id="QLG87638.1"/>
    </source>
</evidence>
<keyword evidence="4" id="KW-1185">Reference proteome</keyword>
<dbReference type="EMBL" id="CP058627">
    <property type="protein sequence ID" value="QLG87638.1"/>
    <property type="molecule type" value="Genomic_DNA"/>
</dbReference>
<keyword evidence="2" id="KW-0812">Transmembrane</keyword>
<name>A0A7H9BHG1_9NEIS</name>
<dbReference type="KEGG" id="chiz:HQ393_04870"/>
<reference evidence="3 4" key="1">
    <citation type="submission" date="2020-07" db="EMBL/GenBank/DDBJ databases">
        <title>Complete genome sequence of Chitinibacter sp. 2T18.</title>
        <authorList>
            <person name="Bae J.-W."/>
            <person name="Choi J.-W."/>
        </authorList>
    </citation>
    <scope>NUCLEOTIDE SEQUENCE [LARGE SCALE GENOMIC DNA]</scope>
    <source>
        <strain evidence="3 4">2T18</strain>
    </source>
</reference>
<organism evidence="3 4">
    <name type="scientific">Chitinibacter bivalviorum</name>
    <dbReference type="NCBI Taxonomy" id="2739434"/>
    <lineage>
        <taxon>Bacteria</taxon>
        <taxon>Pseudomonadati</taxon>
        <taxon>Pseudomonadota</taxon>
        <taxon>Betaproteobacteria</taxon>
        <taxon>Neisseriales</taxon>
        <taxon>Chitinibacteraceae</taxon>
        <taxon>Chitinibacter</taxon>
    </lineage>
</organism>
<proteinExistence type="predicted"/>
<keyword evidence="2" id="KW-1133">Transmembrane helix</keyword>
<keyword evidence="2" id="KW-0472">Membrane</keyword>
<protein>
    <submittedName>
        <fullName evidence="3">Uncharacterized protein</fullName>
    </submittedName>
</protein>
<feature type="transmembrane region" description="Helical" evidence="2">
    <location>
        <begin position="124"/>
        <end position="142"/>
    </location>
</feature>
<keyword evidence="1" id="KW-0175">Coiled coil</keyword>